<dbReference type="GO" id="GO:0050897">
    <property type="term" value="F:cobalt ion binding"/>
    <property type="evidence" value="ECO:0007669"/>
    <property type="project" value="TreeGrafter"/>
</dbReference>
<comment type="caution">
    <text evidence="12">The sequence shown here is derived from an EMBL/GenBank/DDBJ whole genome shotgun (WGS) entry which is preliminary data.</text>
</comment>
<dbReference type="Pfam" id="PF01544">
    <property type="entry name" value="CorA"/>
    <property type="match status" value="1"/>
</dbReference>
<dbReference type="AlphaFoldDB" id="A0A7W6H5B1"/>
<evidence type="ECO:0000256" key="1">
    <source>
        <dbReference type="ARBA" id="ARBA00004651"/>
    </source>
</evidence>
<keyword evidence="6 11" id="KW-0812">Transmembrane</keyword>
<dbReference type="SUPFAM" id="SSF144083">
    <property type="entry name" value="Magnesium transport protein CorA, transmembrane region"/>
    <property type="match status" value="1"/>
</dbReference>
<dbReference type="GO" id="GO:0015087">
    <property type="term" value="F:cobalt ion transmembrane transporter activity"/>
    <property type="evidence" value="ECO:0007669"/>
    <property type="project" value="TreeGrafter"/>
</dbReference>
<evidence type="ECO:0000313" key="13">
    <source>
        <dbReference type="Proteomes" id="UP000542776"/>
    </source>
</evidence>
<keyword evidence="7" id="KW-0862">Zinc</keyword>
<keyword evidence="10 11" id="KW-0472">Membrane</keyword>
<dbReference type="EMBL" id="JACIEK010000007">
    <property type="protein sequence ID" value="MBB3998852.1"/>
    <property type="molecule type" value="Genomic_DNA"/>
</dbReference>
<comment type="subcellular location">
    <subcellularLocation>
        <location evidence="1">Cell membrane</location>
        <topology evidence="1">Multi-pass membrane protein</topology>
    </subcellularLocation>
</comment>
<keyword evidence="4" id="KW-1003">Cell membrane</keyword>
<proteinExistence type="inferred from homology"/>
<evidence type="ECO:0000256" key="8">
    <source>
        <dbReference type="ARBA" id="ARBA00022989"/>
    </source>
</evidence>
<dbReference type="PANTHER" id="PTHR46494:SF3">
    <property type="entry name" value="ZINC TRANSPORT PROTEIN ZNTB"/>
    <property type="match status" value="1"/>
</dbReference>
<organism evidence="12 13">
    <name type="scientific">Aureimonas pseudogalii</name>
    <dbReference type="NCBI Taxonomy" id="1744844"/>
    <lineage>
        <taxon>Bacteria</taxon>
        <taxon>Pseudomonadati</taxon>
        <taxon>Pseudomonadota</taxon>
        <taxon>Alphaproteobacteria</taxon>
        <taxon>Hyphomicrobiales</taxon>
        <taxon>Aurantimonadaceae</taxon>
        <taxon>Aureimonas</taxon>
    </lineage>
</organism>
<dbReference type="GO" id="GO:0000287">
    <property type="term" value="F:magnesium ion binding"/>
    <property type="evidence" value="ECO:0007669"/>
    <property type="project" value="TreeGrafter"/>
</dbReference>
<evidence type="ECO:0000256" key="7">
    <source>
        <dbReference type="ARBA" id="ARBA00022833"/>
    </source>
</evidence>
<dbReference type="GO" id="GO:0015095">
    <property type="term" value="F:magnesium ion transmembrane transporter activity"/>
    <property type="evidence" value="ECO:0007669"/>
    <property type="project" value="TreeGrafter"/>
</dbReference>
<accession>A0A7W6H5B1</accession>
<dbReference type="InterPro" id="IPR002523">
    <property type="entry name" value="MgTranspt_CorA/ZnTranspt_ZntB"/>
</dbReference>
<evidence type="ECO:0000313" key="12">
    <source>
        <dbReference type="EMBL" id="MBB3998852.1"/>
    </source>
</evidence>
<gene>
    <name evidence="12" type="ORF">GGR04_002707</name>
</gene>
<dbReference type="InterPro" id="IPR045861">
    <property type="entry name" value="CorA_cytoplasmic_dom"/>
</dbReference>
<dbReference type="PANTHER" id="PTHR46494">
    <property type="entry name" value="CORA FAMILY METAL ION TRANSPORTER (EUROFUNG)"/>
    <property type="match status" value="1"/>
</dbReference>
<keyword evidence="8 11" id="KW-1133">Transmembrane helix</keyword>
<evidence type="ECO:0000256" key="9">
    <source>
        <dbReference type="ARBA" id="ARBA00023065"/>
    </source>
</evidence>
<dbReference type="InterPro" id="IPR045863">
    <property type="entry name" value="CorA_TM1_TM2"/>
</dbReference>
<evidence type="ECO:0000256" key="2">
    <source>
        <dbReference type="ARBA" id="ARBA00009765"/>
    </source>
</evidence>
<evidence type="ECO:0000256" key="11">
    <source>
        <dbReference type="SAM" id="Phobius"/>
    </source>
</evidence>
<dbReference type="Gene3D" id="3.30.460.20">
    <property type="entry name" value="CorA soluble domain-like"/>
    <property type="match status" value="1"/>
</dbReference>
<dbReference type="Proteomes" id="UP000542776">
    <property type="component" value="Unassembled WGS sequence"/>
</dbReference>
<sequence length="335" mass="36612">MTASPTPFASLRADLVWGFDFEGHDARAVAEAVLDPSHRTGAPPLRWLHLNLANQGSRRWIEAQAAIPEGVRELLLSSDRHQQALIEEGTLACVLHDYEVDFGTDETSRIGPLSIVVGAGFVITARHHPLRSAETIRRRIGSGARPADEAEALDLVVSAVLEVAERRALALTAAVHTAEDSLLSNDWEREQQGLTASRREVVQLNRQVSGLRSVLGRLEKDPDLGEMLLAVVEKLSQRAISLQGDVSAVQADLRLLREEIDLEMTRRTNRNLYVLSILSALLLPATLVTGFFGMNTGGMPWNASPHGTLLAGFAALGSAASIYVWLRRRGFLSNR</sequence>
<evidence type="ECO:0000256" key="10">
    <source>
        <dbReference type="ARBA" id="ARBA00023136"/>
    </source>
</evidence>
<dbReference type="SUPFAM" id="SSF143865">
    <property type="entry name" value="CorA soluble domain-like"/>
    <property type="match status" value="1"/>
</dbReference>
<feature type="transmembrane region" description="Helical" evidence="11">
    <location>
        <begin position="306"/>
        <end position="326"/>
    </location>
</feature>
<dbReference type="GO" id="GO:0005886">
    <property type="term" value="C:plasma membrane"/>
    <property type="evidence" value="ECO:0007669"/>
    <property type="project" value="UniProtKB-SubCell"/>
</dbReference>
<keyword evidence="9" id="KW-0406">Ion transport</keyword>
<evidence type="ECO:0000256" key="4">
    <source>
        <dbReference type="ARBA" id="ARBA00022475"/>
    </source>
</evidence>
<dbReference type="RefSeq" id="WP_183200389.1">
    <property type="nucleotide sequence ID" value="NZ_JACIEK010000007.1"/>
</dbReference>
<dbReference type="Gene3D" id="1.20.58.340">
    <property type="entry name" value="Magnesium transport protein CorA, transmembrane region"/>
    <property type="match status" value="2"/>
</dbReference>
<evidence type="ECO:0000256" key="5">
    <source>
        <dbReference type="ARBA" id="ARBA00022519"/>
    </source>
</evidence>
<keyword evidence="5" id="KW-0997">Cell inner membrane</keyword>
<comment type="similarity">
    <text evidence="2">Belongs to the CorA metal ion transporter (MIT) (TC 1.A.35) family.</text>
</comment>
<feature type="transmembrane region" description="Helical" evidence="11">
    <location>
        <begin position="272"/>
        <end position="294"/>
    </location>
</feature>
<keyword evidence="3" id="KW-0813">Transport</keyword>
<name>A0A7W6H5B1_9HYPH</name>
<keyword evidence="13" id="KW-1185">Reference proteome</keyword>
<evidence type="ECO:0000256" key="3">
    <source>
        <dbReference type="ARBA" id="ARBA00022448"/>
    </source>
</evidence>
<reference evidence="12 13" key="1">
    <citation type="submission" date="2020-08" db="EMBL/GenBank/DDBJ databases">
        <title>Genomic Encyclopedia of Type Strains, Phase IV (KMG-IV): sequencing the most valuable type-strain genomes for metagenomic binning, comparative biology and taxonomic classification.</title>
        <authorList>
            <person name="Goeker M."/>
        </authorList>
    </citation>
    <scope>NUCLEOTIDE SEQUENCE [LARGE SCALE GENOMIC DNA]</scope>
    <source>
        <strain evidence="12 13">DSM 102238</strain>
    </source>
</reference>
<evidence type="ECO:0000256" key="6">
    <source>
        <dbReference type="ARBA" id="ARBA00022692"/>
    </source>
</evidence>
<protein>
    <submittedName>
        <fullName evidence="12">Mg2+ and Co2+ transporter CorA</fullName>
    </submittedName>
</protein>